<evidence type="ECO:0000256" key="1">
    <source>
        <dbReference type="ARBA" id="ARBA00022670"/>
    </source>
</evidence>
<dbReference type="PROSITE" id="PS00138">
    <property type="entry name" value="SUBTILASE_SER"/>
    <property type="match status" value="1"/>
</dbReference>
<dbReference type="SUPFAM" id="SSF52743">
    <property type="entry name" value="Subtilisin-like"/>
    <property type="match status" value="1"/>
</dbReference>
<keyword evidence="4 5" id="KW-0720">Serine protease</keyword>
<dbReference type="InterPro" id="IPR022398">
    <property type="entry name" value="Peptidase_S8_His-AS"/>
</dbReference>
<evidence type="ECO:0000259" key="7">
    <source>
        <dbReference type="PROSITE" id="PS51208"/>
    </source>
</evidence>
<dbReference type="InterPro" id="IPR036852">
    <property type="entry name" value="Peptidase_S8/S53_dom_sf"/>
</dbReference>
<evidence type="ECO:0000256" key="5">
    <source>
        <dbReference type="PROSITE-ProRule" id="PRU01240"/>
    </source>
</evidence>
<dbReference type="PANTHER" id="PTHR42884:SF14">
    <property type="entry name" value="NEUROENDOCRINE CONVERTASE 1"/>
    <property type="match status" value="1"/>
</dbReference>
<dbReference type="NCBIfam" id="TIGR02601">
    <property type="entry name" value="autotrns_rpt"/>
    <property type="match status" value="1"/>
</dbReference>
<dbReference type="Proteomes" id="UP000996601">
    <property type="component" value="Unassembled WGS sequence"/>
</dbReference>
<dbReference type="PRINTS" id="PR00723">
    <property type="entry name" value="SUBTILISIN"/>
</dbReference>
<dbReference type="Pfam" id="PF12951">
    <property type="entry name" value="PATR"/>
    <property type="match status" value="1"/>
</dbReference>
<organism evidence="8 9">
    <name type="scientific">Shinella lacus</name>
    <dbReference type="NCBI Taxonomy" id="2654216"/>
    <lineage>
        <taxon>Bacteria</taxon>
        <taxon>Pseudomonadati</taxon>
        <taxon>Pseudomonadota</taxon>
        <taxon>Alphaproteobacteria</taxon>
        <taxon>Hyphomicrobiales</taxon>
        <taxon>Rhizobiaceae</taxon>
        <taxon>Shinella</taxon>
    </lineage>
</organism>
<feature type="active site" description="Charge relay system" evidence="5">
    <location>
        <position position="67"/>
    </location>
</feature>
<dbReference type="SUPFAM" id="SSF103515">
    <property type="entry name" value="Autotransporter"/>
    <property type="match status" value="1"/>
</dbReference>
<dbReference type="InterPro" id="IPR015500">
    <property type="entry name" value="Peptidase_S8_subtilisin-rel"/>
</dbReference>
<feature type="signal peptide" evidence="6">
    <location>
        <begin position="1"/>
        <end position="28"/>
    </location>
</feature>
<reference evidence="8" key="1">
    <citation type="submission" date="2021-07" db="EMBL/GenBank/DDBJ databases">
        <title>Shinella sp. nov., a novel member of the genus Shinella from water.</title>
        <authorList>
            <person name="Deng Y."/>
        </authorList>
    </citation>
    <scope>NUCLEOTIDE SEQUENCE</scope>
    <source>
        <strain evidence="8">CPCC 100929</strain>
    </source>
</reference>
<name>A0ABT1R3N3_9HYPH</name>
<dbReference type="PANTHER" id="PTHR42884">
    <property type="entry name" value="PROPROTEIN CONVERTASE SUBTILISIN/KEXIN-RELATED"/>
    <property type="match status" value="1"/>
</dbReference>
<dbReference type="NCBIfam" id="TIGR01414">
    <property type="entry name" value="autotrans_barl"/>
    <property type="match status" value="1"/>
</dbReference>
<dbReference type="PROSITE" id="PS00136">
    <property type="entry name" value="SUBTILASE_ASP"/>
    <property type="match status" value="1"/>
</dbReference>
<dbReference type="InterPro" id="IPR013425">
    <property type="entry name" value="Autotrns_rpt"/>
</dbReference>
<accession>A0ABT1R3N3</accession>
<sequence>MKTYAFWRTAVSVLPFSLLGFITNGAFAQSAWETQEYKNGWQLDAVNAADAYALGYTGRGVNVGVLDSGLDTRHKEFDGRVLDGYDFTNNQKITGKANFDTDTHGTHVTGIIAADRDGVGMHGVAFDAKITPAIVDQNTRNQDAVYAGSWRFLADQGVSIINNSLGINDCAAVNTPPCNVTDYKPGELESNYADTIAAMKYTAEKDILMVFATGNEGQPSPDALGGMPYWIPELRDNWLVVGAVNSDGELADFSNRCGVAAEWCLVAPGVDVYSTMPLGTGWELDPDYALEDGTSMATPVVSGIAALVKEAFPFFSAKDLQQTLLTTATYMGDPELFGWGMVNAGKAVKGYGRFVSDVIIDTKGYDGTFANDIDGAGSLTKTGDGILALTGKNTYLGGTLIHGGILSVNGTLSSLVVVGIDGTLRGTGTIDAPLSVAGLLAPGDSPGTLTVDGPVALQETAVSRFDIDGTGTGTGVGNYSRLVTTGEAGVIGLAGRLDPVLRGISGDATNTYVASLGTRFNIIHSSVGIIGSFDAFTQPGTDELVKGTRLDILYQTTDVSLAVTPQVYGDLASHGLSTTRNVDAVGKALDEIRPDPGPRTNALFTGLYGTDADRLANALGQLSGEAYASANTLHVTHANATQDAIAQRIRAAFAADGLDDRATFWSSANGGWGAADGGGAETFDWGMANMLYGLDAGIGDIGRFGLAAGLGHSNGDVGSQNASVKATHYDIVTYGSTAFGSFDASIGASYTWSDMTTRRTPAFGGFTETLTASYDTRTAQVFGEIGYRATVGEFYLNPFVSGAYLSVKGSSFKESGGSAALSGAVSSSDIGVTLIGTRISTDFEVDAATFSASALLGWQHLYGDVQGTADVRFPGGTPFKVVGAALARDAARLDLNVDYILDPKTKVGLGYRGVFADTSHFSSIKGYLSVAF</sequence>
<dbReference type="InterPro" id="IPR036709">
    <property type="entry name" value="Autotransporte_beta_dom_sf"/>
</dbReference>
<feature type="domain" description="Autotransporter" evidence="7">
    <location>
        <begin position="657"/>
        <end position="932"/>
    </location>
</feature>
<evidence type="ECO:0000313" key="9">
    <source>
        <dbReference type="Proteomes" id="UP000996601"/>
    </source>
</evidence>
<feature type="chain" id="PRO_5045366808" evidence="6">
    <location>
        <begin position="29"/>
        <end position="932"/>
    </location>
</feature>
<gene>
    <name evidence="8" type="ORF">GB927_007060</name>
</gene>
<evidence type="ECO:0000256" key="2">
    <source>
        <dbReference type="ARBA" id="ARBA00022729"/>
    </source>
</evidence>
<dbReference type="InterPro" id="IPR023827">
    <property type="entry name" value="Peptidase_S8_Asp-AS"/>
</dbReference>
<evidence type="ECO:0000256" key="6">
    <source>
        <dbReference type="SAM" id="SignalP"/>
    </source>
</evidence>
<dbReference type="Pfam" id="PF00082">
    <property type="entry name" value="Peptidase_S8"/>
    <property type="match status" value="1"/>
</dbReference>
<keyword evidence="2 6" id="KW-0732">Signal</keyword>
<keyword evidence="9" id="KW-1185">Reference proteome</keyword>
<dbReference type="PROSITE" id="PS00137">
    <property type="entry name" value="SUBTILASE_HIS"/>
    <property type="match status" value="1"/>
</dbReference>
<keyword evidence="1 5" id="KW-0645">Protease</keyword>
<keyword evidence="3 5" id="KW-0378">Hydrolase</keyword>
<dbReference type="SMART" id="SM00869">
    <property type="entry name" value="Autotransporter"/>
    <property type="match status" value="1"/>
</dbReference>
<comment type="similarity">
    <text evidence="5">Belongs to the peptidase S8 family.</text>
</comment>
<proteinExistence type="inferred from homology"/>
<dbReference type="CDD" id="cd04848">
    <property type="entry name" value="Peptidases_S8_Autotransporter_serine_protease_like"/>
    <property type="match status" value="1"/>
</dbReference>
<dbReference type="InterPro" id="IPR005546">
    <property type="entry name" value="Autotransporte_beta"/>
</dbReference>
<dbReference type="Pfam" id="PF03797">
    <property type="entry name" value="Autotransporter"/>
    <property type="match status" value="1"/>
</dbReference>
<dbReference type="InterPro" id="IPR034061">
    <property type="entry name" value="Peptidases_S8_Autotransporter"/>
</dbReference>
<evidence type="ECO:0000256" key="3">
    <source>
        <dbReference type="ARBA" id="ARBA00022801"/>
    </source>
</evidence>
<evidence type="ECO:0000256" key="4">
    <source>
        <dbReference type="ARBA" id="ARBA00022825"/>
    </source>
</evidence>
<dbReference type="Gene3D" id="2.40.128.130">
    <property type="entry name" value="Autotransporter beta-domain"/>
    <property type="match status" value="1"/>
</dbReference>
<dbReference type="EMBL" id="WHSB02000002">
    <property type="protein sequence ID" value="MCQ4629791.1"/>
    <property type="molecule type" value="Genomic_DNA"/>
</dbReference>
<feature type="active site" description="Charge relay system" evidence="5">
    <location>
        <position position="104"/>
    </location>
</feature>
<comment type="caution">
    <text evidence="8">The sequence shown here is derived from an EMBL/GenBank/DDBJ whole genome shotgun (WGS) entry which is preliminary data.</text>
</comment>
<dbReference type="InterPro" id="IPR006315">
    <property type="entry name" value="OM_autotransptr_brl_dom"/>
</dbReference>
<dbReference type="InterPro" id="IPR000209">
    <property type="entry name" value="Peptidase_S8/S53_dom"/>
</dbReference>
<evidence type="ECO:0000313" key="8">
    <source>
        <dbReference type="EMBL" id="MCQ4629791.1"/>
    </source>
</evidence>
<dbReference type="PROSITE" id="PS51892">
    <property type="entry name" value="SUBTILASE"/>
    <property type="match status" value="1"/>
</dbReference>
<dbReference type="Gene3D" id="3.40.50.200">
    <property type="entry name" value="Peptidase S8/S53 domain"/>
    <property type="match status" value="1"/>
</dbReference>
<feature type="active site" description="Charge relay system" evidence="5">
    <location>
        <position position="295"/>
    </location>
</feature>
<protein>
    <submittedName>
        <fullName evidence="8">S8 family serine peptidase</fullName>
    </submittedName>
</protein>
<dbReference type="PROSITE" id="PS51208">
    <property type="entry name" value="AUTOTRANSPORTER"/>
    <property type="match status" value="1"/>
</dbReference>
<dbReference type="InterPro" id="IPR023828">
    <property type="entry name" value="Peptidase_S8_Ser-AS"/>
</dbReference>